<protein>
    <recommendedName>
        <fullName evidence="9">BGGP Beta-1-3-galactosyl-O-glycosyl-glycoprotein</fullName>
    </recommendedName>
</protein>
<keyword evidence="8" id="KW-1185">Reference proteome</keyword>
<dbReference type="GO" id="GO:0015020">
    <property type="term" value="F:glucuronosyltransferase activity"/>
    <property type="evidence" value="ECO:0007669"/>
    <property type="project" value="InterPro"/>
</dbReference>
<keyword evidence="6" id="KW-0732">Signal</keyword>
<reference evidence="7 8" key="1">
    <citation type="submission" date="2018-04" db="EMBL/GenBank/DDBJ databases">
        <title>WGS assembly of Panicum hallii var. hallii HAL2.</title>
        <authorList>
            <person name="Lovell J."/>
            <person name="Jenkins J."/>
            <person name="Lowry D."/>
            <person name="Mamidi S."/>
            <person name="Sreedasyam A."/>
            <person name="Weng X."/>
            <person name="Barry K."/>
            <person name="Bonette J."/>
            <person name="Campitelli B."/>
            <person name="Daum C."/>
            <person name="Gordon S."/>
            <person name="Gould B."/>
            <person name="Lipzen A."/>
            <person name="MacQueen A."/>
            <person name="Palacio-Mejia J."/>
            <person name="Plott C."/>
            <person name="Shakirov E."/>
            <person name="Shu S."/>
            <person name="Yoshinaga Y."/>
            <person name="Zane M."/>
            <person name="Rokhsar D."/>
            <person name="Grimwood J."/>
            <person name="Schmutz J."/>
            <person name="Juenger T."/>
        </authorList>
    </citation>
    <scope>NUCLEOTIDE SEQUENCE [LARGE SCALE GENOMIC DNA]</scope>
    <source>
        <strain evidence="8">cv. HAL2</strain>
    </source>
</reference>
<organism evidence="7 8">
    <name type="scientific">Panicum hallii var. hallii</name>
    <dbReference type="NCBI Taxonomy" id="1504633"/>
    <lineage>
        <taxon>Eukaryota</taxon>
        <taxon>Viridiplantae</taxon>
        <taxon>Streptophyta</taxon>
        <taxon>Embryophyta</taxon>
        <taxon>Tracheophyta</taxon>
        <taxon>Spermatophyta</taxon>
        <taxon>Magnoliopsida</taxon>
        <taxon>Liliopsida</taxon>
        <taxon>Poales</taxon>
        <taxon>Poaceae</taxon>
        <taxon>PACMAD clade</taxon>
        <taxon>Panicoideae</taxon>
        <taxon>Panicodae</taxon>
        <taxon>Paniceae</taxon>
        <taxon>Panicinae</taxon>
        <taxon>Panicum</taxon>
        <taxon>Panicum sect. Panicum</taxon>
    </lineage>
</organism>
<accession>A0A2T7CTC5</accession>
<dbReference type="GO" id="GO:0016020">
    <property type="term" value="C:membrane"/>
    <property type="evidence" value="ECO:0007669"/>
    <property type="project" value="UniProtKB-SubCell"/>
</dbReference>
<dbReference type="Pfam" id="PF02485">
    <property type="entry name" value="Branch"/>
    <property type="match status" value="1"/>
</dbReference>
<name>A0A2T7CTC5_9POAL</name>
<evidence type="ECO:0000256" key="1">
    <source>
        <dbReference type="ARBA" id="ARBA00004606"/>
    </source>
</evidence>
<dbReference type="AlphaFoldDB" id="A0A2T7CTC5"/>
<evidence type="ECO:0000256" key="2">
    <source>
        <dbReference type="ARBA" id="ARBA00022676"/>
    </source>
</evidence>
<keyword evidence="5" id="KW-0325">Glycoprotein</keyword>
<dbReference type="InterPro" id="IPR003406">
    <property type="entry name" value="Glyco_trans_14"/>
</dbReference>
<dbReference type="PANTHER" id="PTHR45719">
    <property type="entry name" value="GLYCOSYLTRANSFERASE"/>
    <property type="match status" value="1"/>
</dbReference>
<dbReference type="OrthoDB" id="2019572at2759"/>
<evidence type="ECO:0000256" key="3">
    <source>
        <dbReference type="ARBA" id="ARBA00022679"/>
    </source>
</evidence>
<evidence type="ECO:0008006" key="9">
    <source>
        <dbReference type="Google" id="ProtNLM"/>
    </source>
</evidence>
<gene>
    <name evidence="7" type="ORF">GQ55_7G084700</name>
</gene>
<evidence type="ECO:0000256" key="5">
    <source>
        <dbReference type="ARBA" id="ARBA00023180"/>
    </source>
</evidence>
<evidence type="ECO:0000256" key="6">
    <source>
        <dbReference type="SAM" id="SignalP"/>
    </source>
</evidence>
<dbReference type="STRING" id="1504633.A0A2T7CTC5"/>
<dbReference type="EMBL" id="CM009755">
    <property type="protein sequence ID" value="PUZ46503.1"/>
    <property type="molecule type" value="Genomic_DNA"/>
</dbReference>
<dbReference type="PANTHER" id="PTHR45719:SF39">
    <property type="entry name" value="OS04G0301700 PROTEIN"/>
    <property type="match status" value="1"/>
</dbReference>
<sequence length="409" mass="45872">MRPHRLPPCLAVTALSAALLFLLLLLCASSSPPLFAWRSSSASRAAPPPPPRAEWGPGRPPSFAYWISGTGGDARRILRLLRAVYHPRNRYLLHLDAGAAAEEREALAQAVRRDEPAWKEFRNIDVVGEGYAVDRTGSSALAAVLHGAAVLLRIGAHWDWLVTLSAEDYPLVTQDDLLYAFSSVPRDLNFIDHTSDLGWKRHERFEKIIVDPSLYMDRNTEPFPSKEIRQMPDAFQIFTGSPWVILSRNFAEHCVHGWDNLPRKLLMYFANTAYSTESYFQTLICNSSDFRNTTANGDLRYFVWDNPPGLDPLVLNESHFGNMVNSGAAFARRFEEDTPVLKKMDDELLNRSPVQLVPGVWCPNLGKEQNGTDADSCSKWGDINTVRPGRGGERLRQFTSEISQTRGCS</sequence>
<keyword evidence="2" id="KW-0328">Glycosyltransferase</keyword>
<evidence type="ECO:0000313" key="8">
    <source>
        <dbReference type="Proteomes" id="UP000244336"/>
    </source>
</evidence>
<proteinExistence type="predicted"/>
<dbReference type="Proteomes" id="UP000244336">
    <property type="component" value="Chromosome 7"/>
</dbReference>
<evidence type="ECO:0000313" key="7">
    <source>
        <dbReference type="EMBL" id="PUZ46503.1"/>
    </source>
</evidence>
<dbReference type="Gramene" id="PUZ46503">
    <property type="protein sequence ID" value="PUZ46503"/>
    <property type="gene ID" value="GQ55_7G084700"/>
</dbReference>
<dbReference type="InterPro" id="IPR044610">
    <property type="entry name" value="GLCAT14A/B/C"/>
</dbReference>
<feature type="chain" id="PRO_5015618975" description="BGGP Beta-1-3-galactosyl-O-glycosyl-glycoprotein" evidence="6">
    <location>
        <begin position="31"/>
        <end position="409"/>
    </location>
</feature>
<feature type="signal peptide" evidence="6">
    <location>
        <begin position="1"/>
        <end position="30"/>
    </location>
</feature>
<keyword evidence="3" id="KW-0808">Transferase</keyword>
<evidence type="ECO:0000256" key="4">
    <source>
        <dbReference type="ARBA" id="ARBA00023136"/>
    </source>
</evidence>
<comment type="subcellular location">
    <subcellularLocation>
        <location evidence="1">Membrane</location>
        <topology evidence="1">Single-pass type II membrane protein</topology>
    </subcellularLocation>
</comment>
<keyword evidence="4" id="KW-0472">Membrane</keyword>